<proteinExistence type="predicted"/>
<feature type="repeat" description="ANK" evidence="1">
    <location>
        <begin position="597"/>
        <end position="629"/>
    </location>
</feature>
<dbReference type="InterPro" id="IPR002182">
    <property type="entry name" value="NB-ARC"/>
</dbReference>
<evidence type="ECO:0000256" key="2">
    <source>
        <dbReference type="SAM" id="MobiDB-lite"/>
    </source>
</evidence>
<dbReference type="EnsemblFungi" id="CEF87833">
    <property type="protein sequence ID" value="CEF87833"/>
    <property type="gene ID" value="FGRRES_12595_M"/>
</dbReference>
<dbReference type="SUPFAM" id="SSF48452">
    <property type="entry name" value="TPR-like"/>
    <property type="match status" value="1"/>
</dbReference>
<sequence>MASQGLPTGRKITGKAREPCYYIPFTKNIHFTGHATILNALEDAFFGQEQIQRMALAGLGGVGKTQIALHFAYQVKDKWPEYSIFWVPVLSNEGAEHAHAEIAKKLGLQKESEDDDVKRLVCQHLSSAKAGKWLLIVDNADDHELFLGSADKPGLEEYLPQSENGMILLTTRSTQVAGEFAQYDVIEVKQMNNEEAMSLLETSLVQKQPFYDDAVATELLTYLTFLPLAITQAAAYLNQTRAPLQTYLSLLKNAENDTRVLEIEFRDNNRYRDSQNAVGTTWIVSFRQIQKSDELAVKLLSFMSCIEPKAIPQSILPNEIRPIDLQSAIGTLCSYAFLVRRGQSNVFDMHSLVHVAMRGWLKKQGLENQVTHDAICHLAARFPTSSDAHHDVRREYLPHAIRLLSRNSRQNVDETYRLIEKVGASFKTDRKFKEAVKCFEEVYLWKQGLLPKKDHSRLASEHMLASAYLNTRQIKDAIKIFEHVVEVQRETLDEKNHSRLTSEHGLASAYLADRRIEDAIEILKHVVEVRKETLDKEDHSRLISEHSLAVAYLAARLIKDAGFDELTALQTASEGGHLEVVEKLLAAGADADSKDTDGRTAFQVACEAGHLEVVEKLLAAGADADSKDTDGRTAFQVACEAGHLEVVEKLLAAGADADSKDTDGRTSLSWAAEKGFQAVVELLSAQNSDNLRSLSGDLSTDTGSDVSNDSSVFSISSSVPSTTPSSLPGSENVDNAAAEHLAYLLSEDLFLRPLYSQALKAMDKDRFFRNHDRLLKKFMIELRCRAEDDMVIQVVRVLRNQRQRERVTTQIYHTFQPDTANTNRKGMRDFLDQKEDRKYRLKVFFEQRDHERGTAGRDNVPEANSSGPAAADVKVEEEIHENEESGSAPDEEVEDEDEGEETEDESEDAPNASQRLDLVVDFITSSPPFEAFKSNLHYFVNPPTTIKEAIGSNSIKALKQLLRNRFDLLATGEYSWLQELNDMGLDHDEMADLLFQQATDSPWIYFEPGAISPTEIKIGHHLHGCVHQLNLSNKPKPGSTASHQGSFQTGDWSDYVRTIQELCGLGGIAPKTRCLEKWNGSVTFEEDHSTACVSYAHQDEQVVFSRVANALHQFCIAIGHAQSAGLCCDSFTILKNPGRHPNDRSSLIEVCRIDFHLAVTMLDELEQLFSAKDTPDFGKPRSLEVLDILLEGASIGPSPETLTEALHLYSLAVQILCLGFLSYSQAHVGPLRPFFLDTLVTKVRLLGIETSSAPYQYIDAGLKELTCFGNMVEGPVLAFSVVTPKPSTPSPIDLRSGFDLLTSAQDLVDTWGPGQFVVPDGKKHPSAIRIGGGFVYLCTSGQDSGKFHWSRTVTSGLFCYGEFDLRRKIVIGARVTVNDACGLDESSCRASLSGHLQPLGTSLPGWELKEVQVGGQIGNYGLVQANASYHMFPGQTLKKKRLDVDDGELILFLEELWGVQMSLCTAVARRVLLHEMIADLLPVFARRLTSGDECRLWKDLESHRFIIENFRSGKLLGWVQELPPPAHNLVLKLVRGILNTLQDTGLDRNGKALMVAWPYGNDSCHGCRIACEGESSWARALADSHDSATFAYISAACLETEEIKCSGKSWQWKNTIPLLETAVTVEMTSTSMLTETLQNERIYSFRMLQNPLLVKARKPNTSGMIMLVEKKSKIPAQVRQRWNEIMRTHKVLREKRGAHDRAELVVVLSIQPT</sequence>
<keyword evidence="1" id="KW-0040">ANK repeat</keyword>
<dbReference type="Pfam" id="PF13424">
    <property type="entry name" value="TPR_12"/>
    <property type="match status" value="1"/>
</dbReference>
<dbReference type="InParanoid" id="A0A098E420"/>
<dbReference type="Gene3D" id="1.25.40.10">
    <property type="entry name" value="Tetratricopeptide repeat domain"/>
    <property type="match status" value="1"/>
</dbReference>
<organism evidence="4 6">
    <name type="scientific">Gibberella zeae (strain ATCC MYA-4620 / CBS 123657 / FGSC 9075 / NRRL 31084 / PH-1)</name>
    <name type="common">Wheat head blight fungus</name>
    <name type="synonym">Fusarium graminearum</name>
    <dbReference type="NCBI Taxonomy" id="229533"/>
    <lineage>
        <taxon>Eukaryota</taxon>
        <taxon>Fungi</taxon>
        <taxon>Dikarya</taxon>
        <taxon>Ascomycota</taxon>
        <taxon>Pezizomycotina</taxon>
        <taxon>Sordariomycetes</taxon>
        <taxon>Hypocreomycetidae</taxon>
        <taxon>Hypocreales</taxon>
        <taxon>Nectriaceae</taxon>
        <taxon>Fusarium</taxon>
    </lineage>
</organism>
<evidence type="ECO:0000259" key="3">
    <source>
        <dbReference type="Pfam" id="PF00931"/>
    </source>
</evidence>
<feature type="repeat" description="ANK" evidence="1">
    <location>
        <begin position="564"/>
        <end position="596"/>
    </location>
</feature>
<reference evidence="5 6" key="1">
    <citation type="journal article" date="2007" name="Science">
        <title>The Fusarium graminearum genome reveals a link between localized polymorphism and pathogen specialization.</title>
        <authorList>
            <person name="Cuomo C.A."/>
            <person name="Gueldener U."/>
            <person name="Xu J.-R."/>
            <person name="Trail F."/>
            <person name="Turgeon B.G."/>
            <person name="Di Pietro A."/>
            <person name="Walton J.D."/>
            <person name="Ma L.-J."/>
            <person name="Baker S.E."/>
            <person name="Rep M."/>
            <person name="Adam G."/>
            <person name="Antoniw J."/>
            <person name="Baldwin T."/>
            <person name="Calvo S.E."/>
            <person name="Chang Y.-L."/>
            <person name="DeCaprio D."/>
            <person name="Gale L.R."/>
            <person name="Gnerre S."/>
            <person name="Goswami R.S."/>
            <person name="Hammond-Kosack K."/>
            <person name="Harris L.J."/>
            <person name="Hilburn K."/>
            <person name="Kennell J.C."/>
            <person name="Kroken S."/>
            <person name="Magnuson J.K."/>
            <person name="Mannhaupt G."/>
            <person name="Mauceli E.W."/>
            <person name="Mewes H.-W."/>
            <person name="Mitterbauer R."/>
            <person name="Muehlbauer G."/>
            <person name="Muensterkoetter M."/>
            <person name="Nelson D."/>
            <person name="O'Donnell K."/>
            <person name="Ouellet T."/>
            <person name="Qi W."/>
            <person name="Quesneville H."/>
            <person name="Roncero M.I.G."/>
            <person name="Seong K.-Y."/>
            <person name="Tetko I.V."/>
            <person name="Urban M."/>
            <person name="Waalwijk C."/>
            <person name="Ward T.J."/>
            <person name="Yao J."/>
            <person name="Birren B.W."/>
            <person name="Kistler H.C."/>
        </authorList>
    </citation>
    <scope>NUCLEOTIDE SEQUENCE [LARGE SCALE GENOMIC DNA]</scope>
    <source>
        <strain evidence="6">ATCC MYA-4620 / CBS 123657 / FGSC 9075 / NRRL 31084 / PH-1</strain>
        <strain evidence="5">PH-1 / ATCC MYA-4620 / FGSC 9075 / NRRL 31084</strain>
    </source>
</reference>
<dbReference type="eggNOG" id="KOG0504">
    <property type="taxonomic scope" value="Eukaryota"/>
</dbReference>
<evidence type="ECO:0000256" key="1">
    <source>
        <dbReference type="PROSITE-ProRule" id="PRU00023"/>
    </source>
</evidence>
<gene>
    <name evidence="4" type="ORF">FGRAMPH1_01T16155</name>
</gene>
<evidence type="ECO:0000313" key="4">
    <source>
        <dbReference type="EMBL" id="CEF87833.1"/>
    </source>
</evidence>
<dbReference type="InterPro" id="IPR053137">
    <property type="entry name" value="NLR-like"/>
</dbReference>
<dbReference type="PROSITE" id="PS50088">
    <property type="entry name" value="ANK_REPEAT"/>
    <property type="match status" value="3"/>
</dbReference>
<dbReference type="EMBL" id="HG970334">
    <property type="protein sequence ID" value="CEF87833.1"/>
    <property type="molecule type" value="Genomic_DNA"/>
</dbReference>
<reference evidence="5" key="4">
    <citation type="submission" date="2017-01" db="UniProtKB">
        <authorList>
            <consortium name="EnsemblFungi"/>
        </authorList>
    </citation>
    <scope>IDENTIFICATION</scope>
    <source>
        <strain evidence="5">PH-1 / ATCC MYA-4620 / FGSC 9075 / NRRL 31084</strain>
    </source>
</reference>
<feature type="domain" description="NB-ARC" evidence="3">
    <location>
        <begin position="38"/>
        <end position="207"/>
    </location>
</feature>
<feature type="compositionally biased region" description="Low complexity" evidence="2">
    <location>
        <begin position="713"/>
        <end position="730"/>
    </location>
</feature>
<dbReference type="InterPro" id="IPR027417">
    <property type="entry name" value="P-loop_NTPase"/>
</dbReference>
<feature type="region of interest" description="Disordered" evidence="2">
    <location>
        <begin position="713"/>
        <end position="732"/>
    </location>
</feature>
<feature type="repeat" description="ANK" evidence="1">
    <location>
        <begin position="630"/>
        <end position="662"/>
    </location>
</feature>
<dbReference type="SMART" id="SM00248">
    <property type="entry name" value="ANK"/>
    <property type="match status" value="4"/>
</dbReference>
<keyword evidence="6" id="KW-1185">Reference proteome</keyword>
<dbReference type="SUPFAM" id="SSF52540">
    <property type="entry name" value="P-loop containing nucleoside triphosphate hydrolases"/>
    <property type="match status" value="1"/>
</dbReference>
<dbReference type="Gene3D" id="3.40.50.300">
    <property type="entry name" value="P-loop containing nucleotide triphosphate hydrolases"/>
    <property type="match status" value="1"/>
</dbReference>
<evidence type="ECO:0000313" key="5">
    <source>
        <dbReference type="EnsemblFungi" id="CEF87833"/>
    </source>
</evidence>
<dbReference type="Gene3D" id="1.25.40.20">
    <property type="entry name" value="Ankyrin repeat-containing domain"/>
    <property type="match status" value="1"/>
</dbReference>
<dbReference type="GO" id="GO:0043531">
    <property type="term" value="F:ADP binding"/>
    <property type="evidence" value="ECO:0007669"/>
    <property type="project" value="InterPro"/>
</dbReference>
<protein>
    <submittedName>
        <fullName evidence="4">Chromosome 3, complete genome</fullName>
    </submittedName>
</protein>
<dbReference type="InterPro" id="IPR036770">
    <property type="entry name" value="Ankyrin_rpt-contain_sf"/>
</dbReference>
<evidence type="ECO:0000313" key="6">
    <source>
        <dbReference type="Proteomes" id="UP000070720"/>
    </source>
</evidence>
<dbReference type="Pfam" id="PF00023">
    <property type="entry name" value="Ank"/>
    <property type="match status" value="1"/>
</dbReference>
<reference evidence="4 6" key="3">
    <citation type="journal article" date="2015" name="BMC Genomics">
        <title>The completed genome sequence of the pathogenic ascomycete fungus Fusarium graminearum.</title>
        <authorList>
            <person name="King R."/>
            <person name="Urban M."/>
            <person name="Hammond-Kosack M.C."/>
            <person name="Hassani-Pak K."/>
            <person name="Hammond-Kosack K.E."/>
        </authorList>
    </citation>
    <scope>NUCLEOTIDE SEQUENCE [LARGE SCALE GENOMIC DNA]</scope>
    <source>
        <strain evidence="6">ATCC MYA-4620 / CBS 123657 / FGSC 9075 / NRRL 31084 / PH-1</strain>
        <strain evidence="4">PH-1</strain>
    </source>
</reference>
<dbReference type="SUPFAM" id="SSF48403">
    <property type="entry name" value="Ankyrin repeat"/>
    <property type="match status" value="1"/>
</dbReference>
<dbReference type="Pfam" id="PF00931">
    <property type="entry name" value="NB-ARC"/>
    <property type="match status" value="1"/>
</dbReference>
<dbReference type="Proteomes" id="UP000070720">
    <property type="component" value="Chromosome 3"/>
</dbReference>
<reference evidence="5 6" key="2">
    <citation type="journal article" date="2010" name="Nature">
        <title>Comparative genomics reveals mobile pathogenicity chromosomes in Fusarium.</title>
        <authorList>
            <person name="Ma L.J."/>
            <person name="van der Does H.C."/>
            <person name="Borkovich K.A."/>
            <person name="Coleman J.J."/>
            <person name="Daboussi M.J."/>
            <person name="Di Pietro A."/>
            <person name="Dufresne M."/>
            <person name="Freitag M."/>
            <person name="Grabherr M."/>
            <person name="Henrissat B."/>
            <person name="Houterman P.M."/>
            <person name="Kang S."/>
            <person name="Shim W.B."/>
            <person name="Woloshuk C."/>
            <person name="Xie X."/>
            <person name="Xu J.R."/>
            <person name="Antoniw J."/>
            <person name="Baker S.E."/>
            <person name="Bluhm B.H."/>
            <person name="Breakspear A."/>
            <person name="Brown D.W."/>
            <person name="Butchko R.A."/>
            <person name="Chapman S."/>
            <person name="Coulson R."/>
            <person name="Coutinho P.M."/>
            <person name="Danchin E.G."/>
            <person name="Diener A."/>
            <person name="Gale L.R."/>
            <person name="Gardiner D.M."/>
            <person name="Goff S."/>
            <person name="Hammond-Kosack K.E."/>
            <person name="Hilburn K."/>
            <person name="Hua-Van A."/>
            <person name="Jonkers W."/>
            <person name="Kazan K."/>
            <person name="Kodira C.D."/>
            <person name="Koehrsen M."/>
            <person name="Kumar L."/>
            <person name="Lee Y.H."/>
            <person name="Li L."/>
            <person name="Manners J.M."/>
            <person name="Miranda-Saavedra D."/>
            <person name="Mukherjee M."/>
            <person name="Park G."/>
            <person name="Park J."/>
            <person name="Park S.Y."/>
            <person name="Proctor R.H."/>
            <person name="Regev A."/>
            <person name="Ruiz-Roldan M.C."/>
            <person name="Sain D."/>
            <person name="Sakthikumar S."/>
            <person name="Sykes S."/>
            <person name="Schwartz D.C."/>
            <person name="Turgeon B.G."/>
            <person name="Wapinski I."/>
            <person name="Yoder O."/>
            <person name="Young S."/>
            <person name="Zeng Q."/>
            <person name="Zhou S."/>
            <person name="Galagan J."/>
            <person name="Cuomo C.A."/>
            <person name="Kistler H.C."/>
            <person name="Rep M."/>
        </authorList>
    </citation>
    <scope>GENOME REANNOTATION</scope>
    <source>
        <strain evidence="6">ATCC MYA-4620 / CBS 123657 / FGSC 9075 / NRRL 31084 / PH-1</strain>
        <strain evidence="5">PH-1 / ATCC MYA-4620 / FGSC 9075 / NRRL 31084</strain>
    </source>
</reference>
<feature type="region of interest" description="Disordered" evidence="2">
    <location>
        <begin position="850"/>
        <end position="914"/>
    </location>
</feature>
<dbReference type="PANTHER" id="PTHR46082">
    <property type="entry name" value="ATP/GTP-BINDING PROTEIN-RELATED"/>
    <property type="match status" value="1"/>
</dbReference>
<dbReference type="VEuPathDB" id="FungiDB:FGRAMPH1_01G16155"/>
<feature type="compositionally biased region" description="Acidic residues" evidence="2">
    <location>
        <begin position="889"/>
        <end position="908"/>
    </location>
</feature>
<dbReference type="InterPro" id="IPR011990">
    <property type="entry name" value="TPR-like_helical_dom_sf"/>
</dbReference>
<name>A0A098E420_GIBZE</name>
<dbReference type="PANTHER" id="PTHR46082:SF6">
    <property type="entry name" value="AAA+ ATPASE DOMAIN-CONTAINING PROTEIN-RELATED"/>
    <property type="match status" value="1"/>
</dbReference>
<dbReference type="InterPro" id="IPR002110">
    <property type="entry name" value="Ankyrin_rpt"/>
</dbReference>
<accession>A0A098E420</accession>
<accession>A0A0E0SN20</accession>
<dbReference type="Pfam" id="PF12796">
    <property type="entry name" value="Ank_2"/>
    <property type="match status" value="1"/>
</dbReference>
<dbReference type="PROSITE" id="PS50297">
    <property type="entry name" value="ANK_REP_REGION"/>
    <property type="match status" value="3"/>
</dbReference>